<feature type="compositionally biased region" description="Low complexity" evidence="1">
    <location>
        <begin position="198"/>
        <end position="214"/>
    </location>
</feature>
<keyword evidence="3" id="KW-1185">Reference proteome</keyword>
<dbReference type="OrthoDB" id="10689764at2759"/>
<evidence type="ECO:0000313" key="3">
    <source>
        <dbReference type="Proteomes" id="UP000006906"/>
    </source>
</evidence>
<evidence type="ECO:0000256" key="1">
    <source>
        <dbReference type="SAM" id="MobiDB-lite"/>
    </source>
</evidence>
<organism evidence="2 3">
    <name type="scientific">Chlamydomonas reinhardtii</name>
    <name type="common">Chlamydomonas smithii</name>
    <dbReference type="NCBI Taxonomy" id="3055"/>
    <lineage>
        <taxon>Eukaryota</taxon>
        <taxon>Viridiplantae</taxon>
        <taxon>Chlorophyta</taxon>
        <taxon>core chlorophytes</taxon>
        <taxon>Chlorophyceae</taxon>
        <taxon>CS clade</taxon>
        <taxon>Chlamydomonadales</taxon>
        <taxon>Chlamydomonadaceae</taxon>
        <taxon>Chlamydomonas</taxon>
    </lineage>
</organism>
<dbReference type="GeneID" id="66056671"/>
<name>A0A2K3CVE8_CHLRE</name>
<feature type="region of interest" description="Disordered" evidence="1">
    <location>
        <begin position="469"/>
        <end position="490"/>
    </location>
</feature>
<feature type="region of interest" description="Disordered" evidence="1">
    <location>
        <begin position="106"/>
        <end position="125"/>
    </location>
</feature>
<dbReference type="Gramene" id="PNW72255">
    <property type="protein sequence ID" value="PNW72255"/>
    <property type="gene ID" value="CHLRE_16g675630v5"/>
</dbReference>
<feature type="compositionally biased region" description="Low complexity" evidence="1">
    <location>
        <begin position="8"/>
        <end position="19"/>
    </location>
</feature>
<protein>
    <submittedName>
        <fullName evidence="2">Uncharacterized protein</fullName>
    </submittedName>
</protein>
<gene>
    <name evidence="2" type="ORF">CHLRE_16g675630v5</name>
</gene>
<feature type="compositionally biased region" description="Low complexity" evidence="1">
    <location>
        <begin position="133"/>
        <end position="153"/>
    </location>
</feature>
<feature type="region of interest" description="Disordered" evidence="1">
    <location>
        <begin position="1"/>
        <end position="33"/>
    </location>
</feature>
<feature type="compositionally biased region" description="Polar residues" evidence="1">
    <location>
        <begin position="690"/>
        <end position="701"/>
    </location>
</feature>
<feature type="region of interest" description="Disordered" evidence="1">
    <location>
        <begin position="193"/>
        <end position="220"/>
    </location>
</feature>
<dbReference type="InParanoid" id="A0A2K3CVE8"/>
<reference evidence="2 3" key="1">
    <citation type="journal article" date="2007" name="Science">
        <title>The Chlamydomonas genome reveals the evolution of key animal and plant functions.</title>
        <authorList>
            <person name="Merchant S.S."/>
            <person name="Prochnik S.E."/>
            <person name="Vallon O."/>
            <person name="Harris E.H."/>
            <person name="Karpowicz S.J."/>
            <person name="Witman G.B."/>
            <person name="Terry A."/>
            <person name="Salamov A."/>
            <person name="Fritz-Laylin L.K."/>
            <person name="Marechal-Drouard L."/>
            <person name="Marshall W.F."/>
            <person name="Qu L.H."/>
            <person name="Nelson D.R."/>
            <person name="Sanderfoot A.A."/>
            <person name="Spalding M.H."/>
            <person name="Kapitonov V.V."/>
            <person name="Ren Q."/>
            <person name="Ferris P."/>
            <person name="Lindquist E."/>
            <person name="Shapiro H."/>
            <person name="Lucas S.M."/>
            <person name="Grimwood J."/>
            <person name="Schmutz J."/>
            <person name="Cardol P."/>
            <person name="Cerutti H."/>
            <person name="Chanfreau G."/>
            <person name="Chen C.L."/>
            <person name="Cognat V."/>
            <person name="Croft M.T."/>
            <person name="Dent R."/>
            <person name="Dutcher S."/>
            <person name="Fernandez E."/>
            <person name="Fukuzawa H."/>
            <person name="Gonzalez-Ballester D."/>
            <person name="Gonzalez-Halphen D."/>
            <person name="Hallmann A."/>
            <person name="Hanikenne M."/>
            <person name="Hippler M."/>
            <person name="Inwood W."/>
            <person name="Jabbari K."/>
            <person name="Kalanon M."/>
            <person name="Kuras R."/>
            <person name="Lefebvre P.A."/>
            <person name="Lemaire S.D."/>
            <person name="Lobanov A.V."/>
            <person name="Lohr M."/>
            <person name="Manuell A."/>
            <person name="Meier I."/>
            <person name="Mets L."/>
            <person name="Mittag M."/>
            <person name="Mittelmeier T."/>
            <person name="Moroney J.V."/>
            <person name="Moseley J."/>
            <person name="Napoli C."/>
            <person name="Nedelcu A.M."/>
            <person name="Niyogi K."/>
            <person name="Novoselov S.V."/>
            <person name="Paulsen I.T."/>
            <person name="Pazour G."/>
            <person name="Purton S."/>
            <person name="Ral J.P."/>
            <person name="Riano-Pachon D.M."/>
            <person name="Riekhof W."/>
            <person name="Rymarquis L."/>
            <person name="Schroda M."/>
            <person name="Stern D."/>
            <person name="Umen J."/>
            <person name="Willows R."/>
            <person name="Wilson N."/>
            <person name="Zimmer S.L."/>
            <person name="Allmer J."/>
            <person name="Balk J."/>
            <person name="Bisova K."/>
            <person name="Chen C.J."/>
            <person name="Elias M."/>
            <person name="Gendler K."/>
            <person name="Hauser C."/>
            <person name="Lamb M.R."/>
            <person name="Ledford H."/>
            <person name="Long J.C."/>
            <person name="Minagawa J."/>
            <person name="Page M.D."/>
            <person name="Pan J."/>
            <person name="Pootakham W."/>
            <person name="Roje S."/>
            <person name="Rose A."/>
            <person name="Stahlberg E."/>
            <person name="Terauchi A.M."/>
            <person name="Yang P."/>
            <person name="Ball S."/>
            <person name="Bowler C."/>
            <person name="Dieckmann C.L."/>
            <person name="Gladyshev V.N."/>
            <person name="Green P."/>
            <person name="Jorgensen R."/>
            <person name="Mayfield S."/>
            <person name="Mueller-Roeber B."/>
            <person name="Rajamani S."/>
            <person name="Sayre R.T."/>
            <person name="Brokstein P."/>
            <person name="Dubchak I."/>
            <person name="Goodstein D."/>
            <person name="Hornick L."/>
            <person name="Huang Y.W."/>
            <person name="Jhaveri J."/>
            <person name="Luo Y."/>
            <person name="Martinez D."/>
            <person name="Ngau W.C."/>
            <person name="Otillar B."/>
            <person name="Poliakov A."/>
            <person name="Porter A."/>
            <person name="Szajkowski L."/>
            <person name="Werner G."/>
            <person name="Zhou K."/>
            <person name="Grigoriev I.V."/>
            <person name="Rokhsar D.S."/>
            <person name="Grossman A.R."/>
        </authorList>
    </citation>
    <scope>NUCLEOTIDE SEQUENCE [LARGE SCALE GENOMIC DNA]</scope>
    <source>
        <strain evidence="3">CC-503</strain>
    </source>
</reference>
<dbReference type="EMBL" id="CM008977">
    <property type="protein sequence ID" value="PNW72255.1"/>
    <property type="molecule type" value="Genomic_DNA"/>
</dbReference>
<feature type="region of interest" description="Disordered" evidence="1">
    <location>
        <begin position="261"/>
        <end position="280"/>
    </location>
</feature>
<sequence length="892" mass="88816">MSDEGASRRTSSCRTFTTSADSSPAARAGSGVARSIPRLQALQTATAADSIRSRLLGRRATVESAVEVLRETSPRVPEPRRSCLSTAGGAYPVTAASVIGIYSSSDAPPRDVSPASGATVPGVAPDGAAAAIRRPASAGSGARPQQQPHAPAAVSKPAAHQAQPVLQRQLHFLQQPPQPTGQPSLKQVLGAIGDVPASGSRGSSFTRRTDGTSGDVARQQGLSSASQAVAAVRPAAAVPVAVLNNGVSSSCESTRAWAQGTEHTPAGRGGGAGTHGAAMPLAPSPLVRSSRPLVSCRHMGTCYDQEQGSRAAARALTGPSSASAAVDVSVSVASVAGAAVMAPGGMATTGAFHVASPGYRAGLSGQRRLSRRLSCSVGMDQWSPPTAHAMPGAAAAAAAVGSPAVHGSVSAAAPGSGVLGGAGPRHIVGAGSNSHSRRRTSVAMFSPAMAIISDFLSAQQQSVASGVAVSAVGGGNRRASSSRTAGRRLSAGGAAGSSSLVAMAAAVAAATNSLRKLQRVSMAVDRPASAATTFAASSPLPGPASANARLFSASSVPASALLLRAGASSHSSMHGAAGLGAAAAASELPGAGCVASTRASSGVRATIVAGMAANASGSSYPSSNSSFVFATDGSRPAALSRAALASASATAMLRPSATGHHPAPQHLQHPQQQHPRQQHQQHQQGPEATWSHNPTFNTTGGSRARGRPGFRYADVGAAIDRRSGGRERCAGADSMVSPGAEPMARRSLSQRHVRVPLPVPLPSSSALDDSLSEATSTNSEAGFVNPAEPPAAAAAGARMGLFAEAVELGLAAEMGDGRVSRPSRKSSRIPTLEAITSGVAASAAVADDVICKLGRAGADTADKRSTRSKGFWASLKRGLASVASCARPMPAN</sequence>
<dbReference type="RefSeq" id="XP_042916103.1">
    <property type="nucleotide sequence ID" value="XM_043071277.1"/>
</dbReference>
<feature type="region of interest" description="Disordered" evidence="1">
    <location>
        <begin position="650"/>
        <end position="709"/>
    </location>
</feature>
<feature type="region of interest" description="Disordered" evidence="1">
    <location>
        <begin position="133"/>
        <end position="162"/>
    </location>
</feature>
<proteinExistence type="predicted"/>
<dbReference type="KEGG" id="cre:CHLRE_16g675630v5"/>
<dbReference type="Proteomes" id="UP000006906">
    <property type="component" value="Chromosome 16"/>
</dbReference>
<feature type="region of interest" description="Disordered" evidence="1">
    <location>
        <begin position="722"/>
        <end position="785"/>
    </location>
</feature>
<evidence type="ECO:0000313" key="2">
    <source>
        <dbReference type="EMBL" id="PNW72255.1"/>
    </source>
</evidence>
<dbReference type="AlphaFoldDB" id="A0A2K3CVE8"/>
<accession>A0A2K3CVE8</accession>
<feature type="compositionally biased region" description="Low complexity" evidence="1">
    <location>
        <begin position="650"/>
        <end position="684"/>
    </location>
</feature>